<evidence type="ECO:0000313" key="1">
    <source>
        <dbReference type="EMBL" id="KAK2077329.1"/>
    </source>
</evidence>
<gene>
    <name evidence="1" type="ORF">QBZ16_004963</name>
</gene>
<organism evidence="1 2">
    <name type="scientific">Prototheca wickerhamii</name>
    <dbReference type="NCBI Taxonomy" id="3111"/>
    <lineage>
        <taxon>Eukaryota</taxon>
        <taxon>Viridiplantae</taxon>
        <taxon>Chlorophyta</taxon>
        <taxon>core chlorophytes</taxon>
        <taxon>Trebouxiophyceae</taxon>
        <taxon>Chlorellales</taxon>
        <taxon>Chlorellaceae</taxon>
        <taxon>Prototheca</taxon>
    </lineage>
</organism>
<proteinExistence type="predicted"/>
<accession>A0AAD9IFA3</accession>
<name>A0AAD9IFA3_PROWI</name>
<evidence type="ECO:0000313" key="2">
    <source>
        <dbReference type="Proteomes" id="UP001255856"/>
    </source>
</evidence>
<keyword evidence="2" id="KW-1185">Reference proteome</keyword>
<protein>
    <submittedName>
        <fullName evidence="1">Uncharacterized protein</fullName>
    </submittedName>
</protein>
<dbReference type="EMBL" id="JASFZW010000007">
    <property type="protein sequence ID" value="KAK2077329.1"/>
    <property type="molecule type" value="Genomic_DNA"/>
</dbReference>
<dbReference type="AlphaFoldDB" id="A0AAD9IFA3"/>
<sequence length="63" mass="6295">MGAAIAGGAPGVSTAADGALDERSLQDVFELLRQQTEAVACVQAVLQRAERDVGVLEGGAPAS</sequence>
<reference evidence="1" key="1">
    <citation type="submission" date="2021-01" db="EMBL/GenBank/DDBJ databases">
        <authorList>
            <person name="Eckstrom K.M.E."/>
        </authorList>
    </citation>
    <scope>NUCLEOTIDE SEQUENCE</scope>
    <source>
        <strain evidence="1">UVCC 0001</strain>
    </source>
</reference>
<comment type="caution">
    <text evidence="1">The sequence shown here is derived from an EMBL/GenBank/DDBJ whole genome shotgun (WGS) entry which is preliminary data.</text>
</comment>
<dbReference type="Proteomes" id="UP001255856">
    <property type="component" value="Unassembled WGS sequence"/>
</dbReference>